<dbReference type="Proteomes" id="UP001422759">
    <property type="component" value="Unassembled WGS sequence"/>
</dbReference>
<name>A0ABP5KPY5_9ACTN</name>
<evidence type="ECO:0000313" key="1">
    <source>
        <dbReference type="EMBL" id="GAA2134331.1"/>
    </source>
</evidence>
<gene>
    <name evidence="1" type="ORF">GCM10009760_11520</name>
</gene>
<organism evidence="1 2">
    <name type="scientific">Kitasatospora kazusensis</name>
    <dbReference type="NCBI Taxonomy" id="407974"/>
    <lineage>
        <taxon>Bacteria</taxon>
        <taxon>Bacillati</taxon>
        <taxon>Actinomycetota</taxon>
        <taxon>Actinomycetes</taxon>
        <taxon>Kitasatosporales</taxon>
        <taxon>Streptomycetaceae</taxon>
        <taxon>Kitasatospora</taxon>
    </lineage>
</organism>
<accession>A0ABP5KPY5</accession>
<dbReference type="EMBL" id="BAAANT010000004">
    <property type="protein sequence ID" value="GAA2134331.1"/>
    <property type="molecule type" value="Genomic_DNA"/>
</dbReference>
<protein>
    <submittedName>
        <fullName evidence="1">Uncharacterized protein</fullName>
    </submittedName>
</protein>
<reference evidence="2" key="1">
    <citation type="journal article" date="2019" name="Int. J. Syst. Evol. Microbiol.">
        <title>The Global Catalogue of Microorganisms (GCM) 10K type strain sequencing project: providing services to taxonomists for standard genome sequencing and annotation.</title>
        <authorList>
            <consortium name="The Broad Institute Genomics Platform"/>
            <consortium name="The Broad Institute Genome Sequencing Center for Infectious Disease"/>
            <person name="Wu L."/>
            <person name="Ma J."/>
        </authorList>
    </citation>
    <scope>NUCLEOTIDE SEQUENCE [LARGE SCALE GENOMIC DNA]</scope>
    <source>
        <strain evidence="2">JCM 14560</strain>
    </source>
</reference>
<keyword evidence="2" id="KW-1185">Reference proteome</keyword>
<evidence type="ECO:0000313" key="2">
    <source>
        <dbReference type="Proteomes" id="UP001422759"/>
    </source>
</evidence>
<proteinExistence type="predicted"/>
<sequence>MGSGGEAQHETHTDRVSLWIHPWARVRTASVPRASVPVLDGVLSLMRYYFRSSMTVLPIRIGIPGWSGIGTVSRCRSR</sequence>
<comment type="caution">
    <text evidence="1">The sequence shown here is derived from an EMBL/GenBank/DDBJ whole genome shotgun (WGS) entry which is preliminary data.</text>
</comment>